<evidence type="ECO:0000313" key="8">
    <source>
        <dbReference type="Proteomes" id="UP001589609"/>
    </source>
</evidence>
<organism evidence="7 8">
    <name type="scientific">Ectobacillus funiculus</name>
    <dbReference type="NCBI Taxonomy" id="137993"/>
    <lineage>
        <taxon>Bacteria</taxon>
        <taxon>Bacillati</taxon>
        <taxon>Bacillota</taxon>
        <taxon>Bacilli</taxon>
        <taxon>Bacillales</taxon>
        <taxon>Bacillaceae</taxon>
        <taxon>Ectobacillus</taxon>
    </lineage>
</organism>
<evidence type="ECO:0000259" key="6">
    <source>
        <dbReference type="Pfam" id="PF04893"/>
    </source>
</evidence>
<evidence type="ECO:0000256" key="1">
    <source>
        <dbReference type="ARBA" id="ARBA00004141"/>
    </source>
</evidence>
<evidence type="ECO:0000313" key="7">
    <source>
        <dbReference type="EMBL" id="MFB9757963.1"/>
    </source>
</evidence>
<dbReference type="RefSeq" id="WP_379948204.1">
    <property type="nucleotide sequence ID" value="NZ_JBHMAF010000019.1"/>
</dbReference>
<comment type="caution">
    <text evidence="7">The sequence shown here is derived from an EMBL/GenBank/DDBJ whole genome shotgun (WGS) entry which is preliminary data.</text>
</comment>
<comment type="subcellular location">
    <subcellularLocation>
        <location evidence="1">Membrane</location>
        <topology evidence="1">Multi-pass membrane protein</topology>
    </subcellularLocation>
</comment>
<feature type="transmembrane region" description="Helical" evidence="5">
    <location>
        <begin position="37"/>
        <end position="59"/>
    </location>
</feature>
<keyword evidence="3 5" id="KW-1133">Transmembrane helix</keyword>
<name>A0ABV5WBX3_9BACI</name>
<protein>
    <submittedName>
        <fullName evidence="7">Yip1 family protein</fullName>
    </submittedName>
</protein>
<evidence type="ECO:0000256" key="5">
    <source>
        <dbReference type="SAM" id="Phobius"/>
    </source>
</evidence>
<evidence type="ECO:0000256" key="2">
    <source>
        <dbReference type="ARBA" id="ARBA00022692"/>
    </source>
</evidence>
<keyword evidence="8" id="KW-1185">Reference proteome</keyword>
<keyword evidence="2 5" id="KW-0812">Transmembrane</keyword>
<dbReference type="InterPro" id="IPR006977">
    <property type="entry name" value="Yip1_dom"/>
</dbReference>
<feature type="transmembrane region" description="Helical" evidence="5">
    <location>
        <begin position="128"/>
        <end position="153"/>
    </location>
</feature>
<accession>A0ABV5WBX3</accession>
<sequence length="231" mass="24467">MEPNVTATNVEVAKPSLWGVITSPSLQFERMKQRAPIGLPMLLMAVLYAIIGALSAYFVASSPEIAGQMPADMPEEAQFFTSATFVAIMGGAGALIGIPLLFLITALFYKICMMIMGNDTSYKKLLSILIYTSVIGVLGGAVNVLLMAIFGGLDVQYTSLAPLFKAGTMLHRVGATFEVFSIWSLVVTAIALQKTADLRKGQAITLVVIFFAISLGFSILGGLLGSASFAP</sequence>
<keyword evidence="4 5" id="KW-0472">Membrane</keyword>
<reference evidence="7 8" key="1">
    <citation type="submission" date="2024-09" db="EMBL/GenBank/DDBJ databases">
        <authorList>
            <person name="Sun Q."/>
            <person name="Mori K."/>
        </authorList>
    </citation>
    <scope>NUCLEOTIDE SEQUENCE [LARGE SCALE GENOMIC DNA]</scope>
    <source>
        <strain evidence="7 8">JCM 11201</strain>
    </source>
</reference>
<feature type="transmembrane region" description="Helical" evidence="5">
    <location>
        <begin position="173"/>
        <end position="192"/>
    </location>
</feature>
<feature type="transmembrane region" description="Helical" evidence="5">
    <location>
        <begin position="79"/>
        <end position="108"/>
    </location>
</feature>
<feature type="domain" description="Yip1" evidence="6">
    <location>
        <begin position="18"/>
        <end position="216"/>
    </location>
</feature>
<evidence type="ECO:0000256" key="3">
    <source>
        <dbReference type="ARBA" id="ARBA00022989"/>
    </source>
</evidence>
<dbReference type="Pfam" id="PF04893">
    <property type="entry name" value="Yip1"/>
    <property type="match status" value="1"/>
</dbReference>
<dbReference type="EMBL" id="JBHMAF010000019">
    <property type="protein sequence ID" value="MFB9757963.1"/>
    <property type="molecule type" value="Genomic_DNA"/>
</dbReference>
<gene>
    <name evidence="7" type="ORF">ACFFMS_05350</name>
</gene>
<feature type="transmembrane region" description="Helical" evidence="5">
    <location>
        <begin position="204"/>
        <end position="230"/>
    </location>
</feature>
<evidence type="ECO:0000256" key="4">
    <source>
        <dbReference type="ARBA" id="ARBA00023136"/>
    </source>
</evidence>
<proteinExistence type="predicted"/>
<dbReference type="Proteomes" id="UP001589609">
    <property type="component" value="Unassembled WGS sequence"/>
</dbReference>